<evidence type="ECO:0000313" key="2">
    <source>
        <dbReference type="EMBL" id="MBF1673460.1"/>
    </source>
</evidence>
<proteinExistence type="predicted"/>
<organism evidence="2 3">
    <name type="scientific">Rothia mucilaginosa</name>
    <dbReference type="NCBI Taxonomy" id="43675"/>
    <lineage>
        <taxon>Bacteria</taxon>
        <taxon>Bacillati</taxon>
        <taxon>Actinomycetota</taxon>
        <taxon>Actinomycetes</taxon>
        <taxon>Micrococcales</taxon>
        <taxon>Micrococcaceae</taxon>
        <taxon>Rothia</taxon>
    </lineage>
</organism>
<name>A0A930Q403_9MICC</name>
<accession>A0A930Q403</accession>
<gene>
    <name evidence="2" type="ORF">HXO65_04550</name>
</gene>
<sequence length="54" mass="6185">MNDPLNLAPNDPPVPTGWKPVWMLSTTLPWPKPIDLPADDEEKEYDFPYPHLGK</sequence>
<feature type="region of interest" description="Disordered" evidence="1">
    <location>
        <begin position="34"/>
        <end position="54"/>
    </location>
</feature>
<evidence type="ECO:0000256" key="1">
    <source>
        <dbReference type="SAM" id="MobiDB-lite"/>
    </source>
</evidence>
<dbReference type="AlphaFoldDB" id="A0A930Q403"/>
<protein>
    <submittedName>
        <fullName evidence="2">Uncharacterized protein</fullName>
    </submittedName>
</protein>
<comment type="caution">
    <text evidence="2">The sequence shown here is derived from an EMBL/GenBank/DDBJ whole genome shotgun (WGS) entry which is preliminary data.</text>
</comment>
<dbReference type="Proteomes" id="UP000785653">
    <property type="component" value="Unassembled WGS sequence"/>
</dbReference>
<dbReference type="EMBL" id="JABZXS010000047">
    <property type="protein sequence ID" value="MBF1673460.1"/>
    <property type="molecule type" value="Genomic_DNA"/>
</dbReference>
<evidence type="ECO:0000313" key="3">
    <source>
        <dbReference type="Proteomes" id="UP000785653"/>
    </source>
</evidence>
<reference evidence="2" key="1">
    <citation type="submission" date="2020-04" db="EMBL/GenBank/DDBJ databases">
        <title>Deep metagenomics examines the oral microbiome during advanced dental caries in children, revealing novel taxa and co-occurrences with host molecules.</title>
        <authorList>
            <person name="Baker J.L."/>
            <person name="Morton J.T."/>
            <person name="Dinis M."/>
            <person name="Alvarez R."/>
            <person name="Tran N.C."/>
            <person name="Knight R."/>
            <person name="Edlund A."/>
        </authorList>
    </citation>
    <scope>NUCLEOTIDE SEQUENCE</scope>
    <source>
        <strain evidence="2">JCVI_47_bin.3</strain>
    </source>
</reference>